<dbReference type="GO" id="GO:0016877">
    <property type="term" value="F:ligase activity, forming carbon-sulfur bonds"/>
    <property type="evidence" value="ECO:0007669"/>
    <property type="project" value="UniProtKB-ARBA"/>
</dbReference>
<keyword evidence="2" id="KW-0597">Phosphoprotein</keyword>
<dbReference type="Proteomes" id="UP000477739">
    <property type="component" value="Unassembled WGS sequence"/>
</dbReference>
<evidence type="ECO:0000313" key="4">
    <source>
        <dbReference type="EMBL" id="MTH48986.1"/>
    </source>
</evidence>
<keyword evidence="1" id="KW-0596">Phosphopantetheine</keyword>
<comment type="caution">
    <text evidence="4">The sequence shown here is derived from an EMBL/GenBank/DDBJ whole genome shotgun (WGS) entry which is preliminary data.</text>
</comment>
<keyword evidence="5" id="KW-1185">Reference proteome</keyword>
<accession>A0A6L6IUB6</accession>
<organism evidence="4 5">
    <name type="scientific">Intestinirhabdus alba</name>
    <dbReference type="NCBI Taxonomy" id="2899544"/>
    <lineage>
        <taxon>Bacteria</taxon>
        <taxon>Pseudomonadati</taxon>
        <taxon>Pseudomonadota</taxon>
        <taxon>Gammaproteobacteria</taxon>
        <taxon>Enterobacterales</taxon>
        <taxon>Enterobacteriaceae</taxon>
        <taxon>Intestinirhabdus</taxon>
    </lineage>
</organism>
<sequence>IYTSGSTGLPKGVMVEHNSLLNLYAYFLKNIYSHFPKDVKVALNASISFDSSVKMLFSLLYGCSLSILPQDIRLDLDALIGFVKKCNIDILDCTPVQLNHLIKELPGPEKKPLTLFVGGDVIPKNTWEDIVNIKDLNVYNVYGPTECTVDSTIALIQSVTTIPIIGRPIANTRLYLLNEQRQPVPLGAPGELYIGGAGV</sequence>
<name>A0A6L6IUB6_9ENTR</name>
<dbReference type="InterPro" id="IPR042099">
    <property type="entry name" value="ANL_N_sf"/>
</dbReference>
<dbReference type="AlphaFoldDB" id="A0A6L6IUB6"/>
<feature type="non-terminal residue" evidence="4">
    <location>
        <position position="1"/>
    </location>
</feature>
<evidence type="ECO:0000256" key="2">
    <source>
        <dbReference type="ARBA" id="ARBA00022553"/>
    </source>
</evidence>
<dbReference type="EMBL" id="WMJZ01000136">
    <property type="protein sequence ID" value="MTH48986.1"/>
    <property type="molecule type" value="Genomic_DNA"/>
</dbReference>
<feature type="non-terminal residue" evidence="4">
    <location>
        <position position="199"/>
    </location>
</feature>
<reference evidence="4 5" key="1">
    <citation type="submission" date="2019-11" db="EMBL/GenBank/DDBJ databases">
        <title>Escherichia alba sp. nov. isolated from the gut of plastic-eating superworms Zophobas atratus.</title>
        <authorList>
            <person name="Yang Y."/>
        </authorList>
    </citation>
    <scope>NUCLEOTIDE SEQUENCE [LARGE SCALE GENOMIC DNA]</scope>
    <source>
        <strain evidence="5">BIT-B35</strain>
    </source>
</reference>
<protein>
    <submittedName>
        <fullName evidence="4">AMP-binding protein</fullName>
    </submittedName>
</protein>
<gene>
    <name evidence="4" type="ORF">GJV78_22755</name>
</gene>
<dbReference type="Pfam" id="PF00501">
    <property type="entry name" value="AMP-binding"/>
    <property type="match status" value="1"/>
</dbReference>
<feature type="domain" description="AMP-dependent synthetase/ligase" evidence="3">
    <location>
        <begin position="1"/>
        <end position="199"/>
    </location>
</feature>
<evidence type="ECO:0000259" key="3">
    <source>
        <dbReference type="Pfam" id="PF00501"/>
    </source>
</evidence>
<dbReference type="PANTHER" id="PTHR44845:SF6">
    <property type="entry name" value="BETA-ALANINE-ACTIVATING ENZYME"/>
    <property type="match status" value="1"/>
</dbReference>
<dbReference type="Gene3D" id="3.40.50.12780">
    <property type="entry name" value="N-terminal domain of ligase-like"/>
    <property type="match status" value="1"/>
</dbReference>
<evidence type="ECO:0000313" key="5">
    <source>
        <dbReference type="Proteomes" id="UP000477739"/>
    </source>
</evidence>
<dbReference type="InterPro" id="IPR000873">
    <property type="entry name" value="AMP-dep_synth/lig_dom"/>
</dbReference>
<proteinExistence type="predicted"/>
<dbReference type="OrthoDB" id="5817163at2"/>
<dbReference type="PANTHER" id="PTHR44845">
    <property type="entry name" value="CARRIER DOMAIN-CONTAINING PROTEIN"/>
    <property type="match status" value="1"/>
</dbReference>
<dbReference type="SUPFAM" id="SSF56801">
    <property type="entry name" value="Acetyl-CoA synthetase-like"/>
    <property type="match status" value="1"/>
</dbReference>
<evidence type="ECO:0000256" key="1">
    <source>
        <dbReference type="ARBA" id="ARBA00022450"/>
    </source>
</evidence>